<dbReference type="InterPro" id="IPR000719">
    <property type="entry name" value="Prot_kinase_dom"/>
</dbReference>
<feature type="domain" description="Protein kinase" evidence="1">
    <location>
        <begin position="326"/>
        <end position="429"/>
    </location>
</feature>
<dbReference type="Gene3D" id="1.10.510.10">
    <property type="entry name" value="Transferase(Phosphotransferase) domain 1"/>
    <property type="match status" value="1"/>
</dbReference>
<comment type="caution">
    <text evidence="2">The sequence shown here is derived from an EMBL/GenBank/DDBJ whole genome shotgun (WGS) entry which is preliminary data.</text>
</comment>
<dbReference type="EMBL" id="BRPK01000007">
    <property type="protein sequence ID" value="GLB39671.1"/>
    <property type="molecule type" value="Genomic_DNA"/>
</dbReference>
<name>A0A9P3UQX2_LYOSH</name>
<dbReference type="InterPro" id="IPR001245">
    <property type="entry name" value="Ser-Thr/Tyr_kinase_cat_dom"/>
</dbReference>
<keyword evidence="3" id="KW-1185">Reference proteome</keyword>
<dbReference type="GO" id="GO:0004672">
    <property type="term" value="F:protein kinase activity"/>
    <property type="evidence" value="ECO:0007669"/>
    <property type="project" value="InterPro"/>
</dbReference>
<dbReference type="Pfam" id="PF07714">
    <property type="entry name" value="PK_Tyr_Ser-Thr"/>
    <property type="match status" value="1"/>
</dbReference>
<evidence type="ECO:0000259" key="1">
    <source>
        <dbReference type="PROSITE" id="PS50011"/>
    </source>
</evidence>
<dbReference type="AlphaFoldDB" id="A0A9P3UQX2"/>
<accession>A0A9P3UQX2</accession>
<dbReference type="Proteomes" id="UP001063166">
    <property type="component" value="Unassembled WGS sequence"/>
</dbReference>
<organism evidence="2 3">
    <name type="scientific">Lyophyllum shimeji</name>
    <name type="common">Hon-shimeji</name>
    <name type="synonym">Tricholoma shimeji</name>
    <dbReference type="NCBI Taxonomy" id="47721"/>
    <lineage>
        <taxon>Eukaryota</taxon>
        <taxon>Fungi</taxon>
        <taxon>Dikarya</taxon>
        <taxon>Basidiomycota</taxon>
        <taxon>Agaricomycotina</taxon>
        <taxon>Agaricomycetes</taxon>
        <taxon>Agaricomycetidae</taxon>
        <taxon>Agaricales</taxon>
        <taxon>Tricholomatineae</taxon>
        <taxon>Lyophyllaceae</taxon>
        <taxon>Lyophyllum</taxon>
    </lineage>
</organism>
<protein>
    <recommendedName>
        <fullName evidence="1">Protein kinase domain-containing protein</fullName>
    </recommendedName>
</protein>
<dbReference type="OrthoDB" id="1924919at2759"/>
<dbReference type="InterPro" id="IPR011009">
    <property type="entry name" value="Kinase-like_dom_sf"/>
</dbReference>
<evidence type="ECO:0000313" key="3">
    <source>
        <dbReference type="Proteomes" id="UP001063166"/>
    </source>
</evidence>
<dbReference type="SUPFAM" id="SSF56112">
    <property type="entry name" value="Protein kinase-like (PK-like)"/>
    <property type="match status" value="1"/>
</dbReference>
<evidence type="ECO:0000313" key="2">
    <source>
        <dbReference type="EMBL" id="GLB39671.1"/>
    </source>
</evidence>
<reference evidence="2" key="1">
    <citation type="submission" date="2022-07" db="EMBL/GenBank/DDBJ databases">
        <title>The genome of Lyophyllum shimeji provides insight into the initial evolution of ectomycorrhizal fungal genome.</title>
        <authorList>
            <person name="Kobayashi Y."/>
            <person name="Shibata T."/>
            <person name="Hirakawa H."/>
            <person name="Shigenobu S."/>
            <person name="Nishiyama T."/>
            <person name="Yamada A."/>
            <person name="Hasebe M."/>
            <person name="Kawaguchi M."/>
        </authorList>
    </citation>
    <scope>NUCLEOTIDE SEQUENCE</scope>
    <source>
        <strain evidence="2">AT787</strain>
    </source>
</reference>
<gene>
    <name evidence="2" type="ORF">LshimejAT787_0701810</name>
</gene>
<dbReference type="GO" id="GO:0005524">
    <property type="term" value="F:ATP binding"/>
    <property type="evidence" value="ECO:0007669"/>
    <property type="project" value="InterPro"/>
</dbReference>
<dbReference type="PROSITE" id="PS50011">
    <property type="entry name" value="PROTEIN_KINASE_DOM"/>
    <property type="match status" value="1"/>
</dbReference>
<sequence>MCWPRFIVRHGPTSRPSVPDTRVVNRSLQEKYQMNLLSGFLHFVKCTISIPETWKPPNTQLLKLNLKFLRATWDYDHHAQGVQHTSLPFVESSMTQRYQDHRQIYARVSMLPIDLEMQQLTDELGYFYTHSSPVEEPSDWLRANIENIQSTWNNIPNFSKEDIAGLEKVVYPRFFAHTVAQLKLHESGKDMAEFKINLSRWTHHDETMLLLHHWTIKATLWAFSNRSRGNDNVVKTTDRDRITKFLRLDVLSIAARILAIAHDDRHKGLLLDLQRPQTQSFLDLLQGILDGTDLEVVRASILRLLLESSDRSEMYPSSFILHGIVPQGKESRNVGTYGDIWEGTFGGDAVAIKVLKVDPSFIKRAVKEATKWRQLCHPYILSFLGVYQWPGSSYRLCLVSPWMKNGNIVQYLKRNPPQTNGLLCAFFAR</sequence>
<proteinExistence type="predicted"/>